<dbReference type="AlphaFoldDB" id="A0AAF0YEH0"/>
<proteinExistence type="inferred from homology"/>
<evidence type="ECO:0000256" key="1">
    <source>
        <dbReference type="ARBA" id="ARBA00004273"/>
    </source>
</evidence>
<dbReference type="Pfam" id="PF01265">
    <property type="entry name" value="Cyto_heme_lyase"/>
    <property type="match status" value="1"/>
</dbReference>
<dbReference type="GO" id="GO:0004408">
    <property type="term" value="F:holocytochrome-c synthase activity"/>
    <property type="evidence" value="ECO:0007669"/>
    <property type="project" value="UniProtKB-EC"/>
</dbReference>
<dbReference type="GO" id="GO:0046872">
    <property type="term" value="F:metal ion binding"/>
    <property type="evidence" value="ECO:0007669"/>
    <property type="project" value="UniProtKB-KW"/>
</dbReference>
<dbReference type="GeneID" id="87811569"/>
<feature type="region of interest" description="Disordered" evidence="11">
    <location>
        <begin position="110"/>
        <end position="132"/>
    </location>
</feature>
<feature type="compositionally biased region" description="Low complexity" evidence="11">
    <location>
        <begin position="10"/>
        <end position="20"/>
    </location>
</feature>
<evidence type="ECO:0000256" key="7">
    <source>
        <dbReference type="ARBA" id="ARBA00023128"/>
    </source>
</evidence>
<evidence type="ECO:0000313" key="12">
    <source>
        <dbReference type="EMBL" id="WOO84892.1"/>
    </source>
</evidence>
<keyword evidence="3 10" id="KW-0349">Heme</keyword>
<evidence type="ECO:0000256" key="2">
    <source>
        <dbReference type="ARBA" id="ARBA00007255"/>
    </source>
</evidence>
<keyword evidence="6 10" id="KW-0408">Iron</keyword>
<name>A0AAF0YEH0_9TREE</name>
<dbReference type="PANTHER" id="PTHR12743:SF3">
    <property type="entry name" value="HOLOCYTOCHROME-C SYNTHASE"/>
    <property type="match status" value="1"/>
</dbReference>
<evidence type="ECO:0000256" key="8">
    <source>
        <dbReference type="ARBA" id="ARBA00023136"/>
    </source>
</evidence>
<organism evidence="12 13">
    <name type="scientific">Vanrija pseudolonga</name>
    <dbReference type="NCBI Taxonomy" id="143232"/>
    <lineage>
        <taxon>Eukaryota</taxon>
        <taxon>Fungi</taxon>
        <taxon>Dikarya</taxon>
        <taxon>Basidiomycota</taxon>
        <taxon>Agaricomycotina</taxon>
        <taxon>Tremellomycetes</taxon>
        <taxon>Trichosporonales</taxon>
        <taxon>Trichosporonaceae</taxon>
        <taxon>Vanrija</taxon>
    </lineage>
</organism>
<reference evidence="12" key="1">
    <citation type="submission" date="2023-10" db="EMBL/GenBank/DDBJ databases">
        <authorList>
            <person name="Noh H."/>
        </authorList>
    </citation>
    <scope>NUCLEOTIDE SEQUENCE</scope>
    <source>
        <strain evidence="12">DUCC4014</strain>
    </source>
</reference>
<dbReference type="RefSeq" id="XP_062630918.1">
    <property type="nucleotide sequence ID" value="XM_062774934.1"/>
</dbReference>
<gene>
    <name evidence="12" type="primary">CYC3</name>
    <name evidence="12" type="ORF">LOC62_06G008403</name>
</gene>
<evidence type="ECO:0000256" key="6">
    <source>
        <dbReference type="ARBA" id="ARBA00023004"/>
    </source>
</evidence>
<dbReference type="Proteomes" id="UP000827549">
    <property type="component" value="Chromosome 6"/>
</dbReference>
<sequence length="306" mass="32851">MKWFIGASEPAADTTTTLPADHPPVPTGGGAAQCPVDHKALAAERAAKAADAPAKCPVDHKALAAERAAKAAAGPAACPVDHTGAALSPYNHLPVSLSATERAPGQVLDLDTSKTLSSIPRPKTDDSDSPVWEYPSPQQFYNALVRKGQGAPEESIDMVVDIHNWINEGAWAEVMKWEKRLPGGEQAMLAKFQGKPGTLSPKARLNLFLGRIFPSKFNTEPPFDRHDWIVTRPVLDAEGKPTSAETEQRYVIDYYSAGTDADGYPMFSLDVRPAVDSFGAVSERVRVAVEEWMAGEAAAPVSEPRD</sequence>
<keyword evidence="8 10" id="KW-0472">Membrane</keyword>
<keyword evidence="9 10" id="KW-0456">Lyase</keyword>
<protein>
    <recommendedName>
        <fullName evidence="10">Holocytochrome c-type synthase</fullName>
        <ecNumber evidence="10">4.4.1.17</ecNumber>
    </recommendedName>
</protein>
<dbReference type="EC" id="4.4.1.17" evidence="10"/>
<accession>A0AAF0YEH0</accession>
<feature type="region of interest" description="Disordered" evidence="11">
    <location>
        <begin position="1"/>
        <end position="33"/>
    </location>
</feature>
<evidence type="ECO:0000256" key="11">
    <source>
        <dbReference type="SAM" id="MobiDB-lite"/>
    </source>
</evidence>
<comment type="catalytic activity">
    <reaction evidence="10">
        <text>holo-[cytochrome c] = apo-[cytochrome c] + heme b</text>
        <dbReference type="Rhea" id="RHEA:22648"/>
        <dbReference type="Rhea" id="RHEA-COMP:10725"/>
        <dbReference type="Rhea" id="RHEA-COMP:10726"/>
        <dbReference type="ChEBI" id="CHEBI:29950"/>
        <dbReference type="ChEBI" id="CHEBI:60344"/>
        <dbReference type="ChEBI" id="CHEBI:83739"/>
        <dbReference type="EC" id="4.4.1.17"/>
    </reaction>
</comment>
<evidence type="ECO:0000256" key="5">
    <source>
        <dbReference type="ARBA" id="ARBA00022792"/>
    </source>
</evidence>
<evidence type="ECO:0000313" key="13">
    <source>
        <dbReference type="Proteomes" id="UP000827549"/>
    </source>
</evidence>
<keyword evidence="7 10" id="KW-0496">Mitochondrion</keyword>
<comment type="function">
    <text evidence="10">Lyase that catalyzes the covalent linking of the heme group to the cytochrome C apoprotein to produce the mature functional cytochrome.</text>
</comment>
<dbReference type="PROSITE" id="PS00822">
    <property type="entry name" value="CYTO_HEME_LYASE_2"/>
    <property type="match status" value="1"/>
</dbReference>
<comment type="similarity">
    <text evidence="2 10">Belongs to the cytochrome c-type heme lyase family.</text>
</comment>
<evidence type="ECO:0000256" key="10">
    <source>
        <dbReference type="RuleBase" id="RU363130"/>
    </source>
</evidence>
<evidence type="ECO:0000256" key="3">
    <source>
        <dbReference type="ARBA" id="ARBA00022617"/>
    </source>
</evidence>
<evidence type="ECO:0000256" key="4">
    <source>
        <dbReference type="ARBA" id="ARBA00022723"/>
    </source>
</evidence>
<evidence type="ECO:0000256" key="9">
    <source>
        <dbReference type="ARBA" id="ARBA00023239"/>
    </source>
</evidence>
<keyword evidence="5 10" id="KW-0999">Mitochondrion inner membrane</keyword>
<keyword evidence="4 10" id="KW-0479">Metal-binding</keyword>
<keyword evidence="13" id="KW-1185">Reference proteome</keyword>
<dbReference type="GO" id="GO:0005743">
    <property type="term" value="C:mitochondrial inner membrane"/>
    <property type="evidence" value="ECO:0007669"/>
    <property type="project" value="UniProtKB-SubCell"/>
</dbReference>
<comment type="subcellular location">
    <subcellularLocation>
        <location evidence="1 10">Mitochondrion inner membrane</location>
    </subcellularLocation>
</comment>
<dbReference type="InterPro" id="IPR000511">
    <property type="entry name" value="Holocyt_c/c1_synthase"/>
</dbReference>
<dbReference type="PANTHER" id="PTHR12743">
    <property type="entry name" value="CYTOCHROME C1 HEME LYASE"/>
    <property type="match status" value="1"/>
</dbReference>
<dbReference type="EMBL" id="CP086719">
    <property type="protein sequence ID" value="WOO84892.1"/>
    <property type="molecule type" value="Genomic_DNA"/>
</dbReference>